<protein>
    <submittedName>
        <fullName evidence="4">TBC domain-containing protein kinase-like protein</fullName>
    </submittedName>
</protein>
<name>A0AAD9V6T9_ACRCE</name>
<evidence type="ECO:0000256" key="1">
    <source>
        <dbReference type="ARBA" id="ARBA00022468"/>
    </source>
</evidence>
<dbReference type="SUPFAM" id="SSF56112">
    <property type="entry name" value="Protein kinase-like (PK-like)"/>
    <property type="match status" value="1"/>
</dbReference>
<dbReference type="Proteomes" id="UP001249851">
    <property type="component" value="Unassembled WGS sequence"/>
</dbReference>
<feature type="domain" description="Rab-GAP TBC" evidence="3">
    <location>
        <begin position="379"/>
        <end position="564"/>
    </location>
</feature>
<comment type="caution">
    <text evidence="4">The sequence shown here is derived from an EMBL/GenBank/DDBJ whole genome shotgun (WGS) entry which is preliminary data.</text>
</comment>
<evidence type="ECO:0000259" key="3">
    <source>
        <dbReference type="PROSITE" id="PS50086"/>
    </source>
</evidence>
<dbReference type="PROSITE" id="PS50011">
    <property type="entry name" value="PROTEIN_KINASE_DOM"/>
    <property type="match status" value="1"/>
</dbReference>
<dbReference type="Gene3D" id="1.10.510.10">
    <property type="entry name" value="Transferase(Phosphotransferase) domain 1"/>
    <property type="match status" value="1"/>
</dbReference>
<dbReference type="PANTHER" id="PTHR22957">
    <property type="entry name" value="TBC1 DOMAIN FAMILY MEMBER GTPASE-ACTIVATING PROTEIN"/>
    <property type="match status" value="1"/>
</dbReference>
<gene>
    <name evidence="4" type="ORF">P5673_013136</name>
</gene>
<dbReference type="Gene3D" id="1.10.472.80">
    <property type="entry name" value="Ypt/Rab-GAP domain of gyp1p, domain 3"/>
    <property type="match status" value="1"/>
</dbReference>
<dbReference type="GO" id="GO:0004672">
    <property type="term" value="F:protein kinase activity"/>
    <property type="evidence" value="ECO:0007669"/>
    <property type="project" value="InterPro"/>
</dbReference>
<proteinExistence type="predicted"/>
<dbReference type="SMART" id="SM00164">
    <property type="entry name" value="TBC"/>
    <property type="match status" value="1"/>
</dbReference>
<dbReference type="InterPro" id="IPR000719">
    <property type="entry name" value="Prot_kinase_dom"/>
</dbReference>
<dbReference type="InterPro" id="IPR000195">
    <property type="entry name" value="Rab-GAP-TBC_dom"/>
</dbReference>
<reference evidence="4" key="1">
    <citation type="journal article" date="2023" name="G3 (Bethesda)">
        <title>Whole genome assembly and annotation of the endangered Caribbean coral Acropora cervicornis.</title>
        <authorList>
            <person name="Selwyn J.D."/>
            <person name="Vollmer S.V."/>
        </authorList>
    </citation>
    <scope>NUCLEOTIDE SEQUENCE</scope>
    <source>
        <strain evidence="4">K2</strain>
    </source>
</reference>
<evidence type="ECO:0000313" key="4">
    <source>
        <dbReference type="EMBL" id="KAK2563433.1"/>
    </source>
</evidence>
<accession>A0AAD9V6T9</accession>
<evidence type="ECO:0000313" key="5">
    <source>
        <dbReference type="Proteomes" id="UP001249851"/>
    </source>
</evidence>
<sequence>MGTLGEAQIGISTFFPSPHPSGQCGTNGLPLTPNSIVILGRFQHVKSLYHENVCQYLDITRVKNERLIVAEEFFSENLKTELKNRKHFSWSEIRHIAFEVLHGLSFLNAHGIVHRNLSLGNICLTPKGQIKISKSGLYYITGFGAHVAFPVGCPEFMAPEVILSGHGLSPLFGPSGPKERGLWASLSESHDVKKIFSKILFLAKSSRDSSRIFLELVFEDHQASQRLKEIPPDLISFLNNCLSTDVTKRPAPIALLHHDVFSGFDKTKIKLDNGFQKFPPVFDLRDLEVRDYHLNDDFSSDGDDEEDLLSERPLHEVFHLWTLAGGDLEGELKKCGLIKAKPPIMSLPILLLQNGEELGMEKDRLMLLDATAVPASLTQLREFHRIVLFQRLLEGYPYTRDRIVREARIDIPPLLRGKIWAALLGVQYDALMSSPAAHRKFKRVLKAWVVSHTDLVYWQGLDSLCAPFLSLHFNDEALAFACLAAFIPKYLHNFFLKDNSAIIQEYLAVFSQLIAFHDPELFNHLGESGFIPELYAIPWFLTMFCRKYEASLLFYNIRTQITNANSYRNVFPLKKIYHLWDSLLLGNSSYPLCIGVAILEQLRDQLLSFGFNECILLFSDMPGKYFISQSFAQTLRNKFSLLPRSAVIPIQF</sequence>
<dbReference type="Pfam" id="PF00069">
    <property type="entry name" value="Pkinase"/>
    <property type="match status" value="1"/>
</dbReference>
<dbReference type="AlphaFoldDB" id="A0AAD9V6T9"/>
<dbReference type="Pfam" id="PF00566">
    <property type="entry name" value="RabGAP-TBC"/>
    <property type="match status" value="1"/>
</dbReference>
<dbReference type="PANTHER" id="PTHR22957:SF168">
    <property type="entry name" value="TBC DOMAIN-CONTAINING PROTEIN KINASE-LIKE PROTEIN"/>
    <property type="match status" value="1"/>
</dbReference>
<dbReference type="EMBL" id="JARQWQ010000025">
    <property type="protein sequence ID" value="KAK2563433.1"/>
    <property type="molecule type" value="Genomic_DNA"/>
</dbReference>
<dbReference type="GO" id="GO:0005096">
    <property type="term" value="F:GTPase activator activity"/>
    <property type="evidence" value="ECO:0007669"/>
    <property type="project" value="UniProtKB-KW"/>
</dbReference>
<dbReference type="PROSITE" id="PS50086">
    <property type="entry name" value="TBC_RABGAP"/>
    <property type="match status" value="1"/>
</dbReference>
<dbReference type="InterPro" id="IPR035969">
    <property type="entry name" value="Rab-GAP_TBC_sf"/>
</dbReference>
<dbReference type="GO" id="GO:0005524">
    <property type="term" value="F:ATP binding"/>
    <property type="evidence" value="ECO:0007669"/>
    <property type="project" value="InterPro"/>
</dbReference>
<feature type="domain" description="Protein kinase" evidence="2">
    <location>
        <begin position="1"/>
        <end position="261"/>
    </location>
</feature>
<dbReference type="InterPro" id="IPR011009">
    <property type="entry name" value="Kinase-like_dom_sf"/>
</dbReference>
<dbReference type="SUPFAM" id="SSF47923">
    <property type="entry name" value="Ypt/Rab-GAP domain of gyp1p"/>
    <property type="match status" value="2"/>
</dbReference>
<keyword evidence="4" id="KW-0808">Transferase</keyword>
<keyword evidence="5" id="KW-1185">Reference proteome</keyword>
<evidence type="ECO:0000259" key="2">
    <source>
        <dbReference type="PROSITE" id="PS50011"/>
    </source>
</evidence>
<reference evidence="4" key="2">
    <citation type="journal article" date="2023" name="Science">
        <title>Genomic signatures of disease resistance in endangered staghorn corals.</title>
        <authorList>
            <person name="Vollmer S.V."/>
            <person name="Selwyn J.D."/>
            <person name="Despard B.A."/>
            <person name="Roesel C.L."/>
        </authorList>
    </citation>
    <scope>NUCLEOTIDE SEQUENCE</scope>
    <source>
        <strain evidence="4">K2</strain>
    </source>
</reference>
<keyword evidence="1" id="KW-0343">GTPase activation</keyword>
<organism evidence="4 5">
    <name type="scientific">Acropora cervicornis</name>
    <name type="common">Staghorn coral</name>
    <dbReference type="NCBI Taxonomy" id="6130"/>
    <lineage>
        <taxon>Eukaryota</taxon>
        <taxon>Metazoa</taxon>
        <taxon>Cnidaria</taxon>
        <taxon>Anthozoa</taxon>
        <taxon>Hexacorallia</taxon>
        <taxon>Scleractinia</taxon>
        <taxon>Astrocoeniina</taxon>
        <taxon>Acroporidae</taxon>
        <taxon>Acropora</taxon>
    </lineage>
</organism>
<keyword evidence="4" id="KW-0418">Kinase</keyword>
<dbReference type="Gene3D" id="1.10.8.270">
    <property type="entry name" value="putative rabgap domain of human tbc1 domain family member 14 like domains"/>
    <property type="match status" value="1"/>
</dbReference>